<dbReference type="SMART" id="SM00908">
    <property type="entry name" value="Gal-bind_lectin"/>
    <property type="match status" value="1"/>
</dbReference>
<feature type="domain" description="Galectin" evidence="3">
    <location>
        <begin position="131"/>
        <end position="269"/>
    </location>
</feature>
<dbReference type="Proteomes" id="UP000762676">
    <property type="component" value="Unassembled WGS sequence"/>
</dbReference>
<dbReference type="Pfam" id="PF00337">
    <property type="entry name" value="Gal-bind_lectin"/>
    <property type="match status" value="1"/>
</dbReference>
<proteinExistence type="predicted"/>
<organism evidence="4 5">
    <name type="scientific">Elysia marginata</name>
    <dbReference type="NCBI Taxonomy" id="1093978"/>
    <lineage>
        <taxon>Eukaryota</taxon>
        <taxon>Metazoa</taxon>
        <taxon>Spiralia</taxon>
        <taxon>Lophotrochozoa</taxon>
        <taxon>Mollusca</taxon>
        <taxon>Gastropoda</taxon>
        <taxon>Heterobranchia</taxon>
        <taxon>Euthyneura</taxon>
        <taxon>Panpulmonata</taxon>
        <taxon>Sacoglossa</taxon>
        <taxon>Placobranchoidea</taxon>
        <taxon>Plakobranchidae</taxon>
        <taxon>Elysia</taxon>
    </lineage>
</organism>
<dbReference type="AlphaFoldDB" id="A0AAV4FFU4"/>
<dbReference type="InterPro" id="IPR001079">
    <property type="entry name" value="Galectin_CRD"/>
</dbReference>
<comment type="caution">
    <text evidence="4">The sequence shown here is derived from an EMBL/GenBank/DDBJ whole genome shotgun (WGS) entry which is preliminary data.</text>
</comment>
<evidence type="ECO:0000313" key="5">
    <source>
        <dbReference type="Proteomes" id="UP000762676"/>
    </source>
</evidence>
<keyword evidence="5" id="KW-1185">Reference proteome</keyword>
<dbReference type="GO" id="GO:0030246">
    <property type="term" value="F:carbohydrate binding"/>
    <property type="evidence" value="ECO:0007669"/>
    <property type="project" value="UniProtKB-UniRule"/>
</dbReference>
<dbReference type="Gene3D" id="2.60.120.200">
    <property type="match status" value="1"/>
</dbReference>
<sequence length="269" mass="30249">MKQNMLLCKLLRYHAVYVGLVDTLVFLHMASSSVDFVSKRYESFPDRHFTCGVPLQLLDGEGGGGNKRLTCALACQELAACTSFTFTKEAEGSCAFCPAKNITALVFTPKDNQTESWIRRSGHYLKPVHEQVLDIPGAGAAGGLIVVKGTASTPLHWKRFMDLFNKKQETIMLRFIRFAESPNSNASFIRLNSMFNDTWSVETERNLPLELFPFAEGENYEINFLTTSHGFIVYVNGVYLITYSLSISKAEFIDSMRLKFGPELNYVSF</sequence>
<reference evidence="4 5" key="1">
    <citation type="journal article" date="2021" name="Elife">
        <title>Chloroplast acquisition without the gene transfer in kleptoplastic sea slugs, Plakobranchus ocellatus.</title>
        <authorList>
            <person name="Maeda T."/>
            <person name="Takahashi S."/>
            <person name="Yoshida T."/>
            <person name="Shimamura S."/>
            <person name="Takaki Y."/>
            <person name="Nagai Y."/>
            <person name="Toyoda A."/>
            <person name="Suzuki Y."/>
            <person name="Arimoto A."/>
            <person name="Ishii H."/>
            <person name="Satoh N."/>
            <person name="Nishiyama T."/>
            <person name="Hasebe M."/>
            <person name="Maruyama T."/>
            <person name="Minagawa J."/>
            <person name="Obokata J."/>
            <person name="Shigenobu S."/>
        </authorList>
    </citation>
    <scope>NUCLEOTIDE SEQUENCE [LARGE SCALE GENOMIC DNA]</scope>
</reference>
<name>A0AAV4FFU4_9GAST</name>
<evidence type="ECO:0000313" key="4">
    <source>
        <dbReference type="EMBL" id="GFR71271.1"/>
    </source>
</evidence>
<accession>A0AAV4FFU4</accession>
<protein>
    <recommendedName>
        <fullName evidence="2">Galectin</fullName>
    </recommendedName>
</protein>
<dbReference type="InterPro" id="IPR013320">
    <property type="entry name" value="ConA-like_dom_sf"/>
</dbReference>
<dbReference type="EMBL" id="BMAT01007787">
    <property type="protein sequence ID" value="GFR71271.1"/>
    <property type="molecule type" value="Genomic_DNA"/>
</dbReference>
<evidence type="ECO:0000259" key="3">
    <source>
        <dbReference type="PROSITE" id="PS51304"/>
    </source>
</evidence>
<keyword evidence="1 2" id="KW-0430">Lectin</keyword>
<evidence type="ECO:0000256" key="2">
    <source>
        <dbReference type="RuleBase" id="RU102079"/>
    </source>
</evidence>
<dbReference type="SUPFAM" id="SSF49899">
    <property type="entry name" value="Concanavalin A-like lectins/glucanases"/>
    <property type="match status" value="1"/>
</dbReference>
<evidence type="ECO:0000256" key="1">
    <source>
        <dbReference type="ARBA" id="ARBA00022734"/>
    </source>
</evidence>
<dbReference type="PROSITE" id="PS51304">
    <property type="entry name" value="GALECTIN"/>
    <property type="match status" value="1"/>
</dbReference>
<gene>
    <name evidence="4" type="ORF">ElyMa_003807700</name>
</gene>